<dbReference type="Proteomes" id="UP000046176">
    <property type="component" value="Unassembled WGS sequence"/>
</dbReference>
<keyword evidence="1" id="KW-0812">Transmembrane</keyword>
<dbReference type="RefSeq" id="WP_046668467.1">
    <property type="nucleotide sequence ID" value="NZ_CCRH01000014.1"/>
</dbReference>
<keyword evidence="1" id="KW-0472">Membrane</keyword>
<evidence type="ECO:0000313" key="2">
    <source>
        <dbReference type="EMBL" id="CDZ38903.1"/>
    </source>
</evidence>
<reference evidence="2 3" key="1">
    <citation type="submission" date="2014-08" db="EMBL/GenBank/DDBJ databases">
        <authorList>
            <person name="Chen Y.-H."/>
        </authorList>
    </citation>
    <scope>NUCLEOTIDE SEQUENCE [LARGE SCALE GENOMIC DNA]</scope>
</reference>
<protein>
    <recommendedName>
        <fullName evidence="4">Holin</fullName>
    </recommendedName>
</protein>
<dbReference type="AlphaFoldDB" id="A0A0T7FVB6"/>
<gene>
    <name evidence="2" type="ORF">NGAL_HAMBI1145_46000</name>
</gene>
<keyword evidence="1" id="KW-1133">Transmembrane helix</keyword>
<dbReference type="OrthoDB" id="7508901at2"/>
<evidence type="ECO:0000313" key="3">
    <source>
        <dbReference type="Proteomes" id="UP000046176"/>
    </source>
</evidence>
<evidence type="ECO:0008006" key="4">
    <source>
        <dbReference type="Google" id="ProtNLM"/>
    </source>
</evidence>
<feature type="transmembrane region" description="Helical" evidence="1">
    <location>
        <begin position="43"/>
        <end position="63"/>
    </location>
</feature>
<accession>A0A0T7FVB6</accession>
<proteinExistence type="predicted"/>
<evidence type="ECO:0000256" key="1">
    <source>
        <dbReference type="SAM" id="Phobius"/>
    </source>
</evidence>
<organism evidence="2 3">
    <name type="scientific">Neorhizobium galegae bv. officinalis</name>
    <dbReference type="NCBI Taxonomy" id="323656"/>
    <lineage>
        <taxon>Bacteria</taxon>
        <taxon>Pseudomonadati</taxon>
        <taxon>Pseudomonadota</taxon>
        <taxon>Alphaproteobacteria</taxon>
        <taxon>Hyphomicrobiales</taxon>
        <taxon>Rhizobiaceae</taxon>
        <taxon>Rhizobium/Agrobacterium group</taxon>
        <taxon>Neorhizobium</taxon>
    </lineage>
</organism>
<dbReference type="EMBL" id="CCRH01000014">
    <property type="protein sequence ID" value="CDZ38903.1"/>
    <property type="molecule type" value="Genomic_DNA"/>
</dbReference>
<name>A0A0T7FVB6_NEOGA</name>
<sequence>MDGMKVWYQSKTVWGGLIAVAASLLQVTGIQLGADVQADLSELAVTLAGAAGGFFAIYGRIAAQTGIRGK</sequence>